<evidence type="ECO:0000313" key="2">
    <source>
        <dbReference type="EMBL" id="HGQ65082.1"/>
    </source>
</evidence>
<sequence length="72" mass="8301">MVRFNMIRAITTPIKSVLGKGFATGIKNHKKEEKDAIELLTTKPKIKGIDCIFMMHEMLCLEVYEDGYIKRI</sequence>
<name>A0A7C4NMN7_9CREN</name>
<reference evidence="2" key="1">
    <citation type="journal article" date="2020" name="mSystems">
        <title>Genome- and Community-Level Interaction Insights into Carbon Utilization and Element Cycling Functions of Hydrothermarchaeota in Hydrothermal Sediment.</title>
        <authorList>
            <person name="Zhou Z."/>
            <person name="Liu Y."/>
            <person name="Xu W."/>
            <person name="Pan J."/>
            <person name="Luo Z.H."/>
            <person name="Li M."/>
        </authorList>
    </citation>
    <scope>NUCLEOTIDE SEQUENCE [LARGE SCALE GENOMIC DNA]</scope>
    <source>
        <strain evidence="2">SpSt-637</strain>
        <strain evidence="1">SpSt-667</strain>
    </source>
</reference>
<evidence type="ECO:0000313" key="1">
    <source>
        <dbReference type="EMBL" id="HGQ36782.1"/>
    </source>
</evidence>
<proteinExistence type="predicted"/>
<organism evidence="2">
    <name type="scientific">Ignisphaera aggregans</name>
    <dbReference type="NCBI Taxonomy" id="334771"/>
    <lineage>
        <taxon>Archaea</taxon>
        <taxon>Thermoproteota</taxon>
        <taxon>Thermoprotei</taxon>
        <taxon>Desulfurococcales</taxon>
        <taxon>Desulfurococcaceae</taxon>
        <taxon>Ignisphaera</taxon>
    </lineage>
</organism>
<dbReference type="AlphaFoldDB" id="A0A7C4NMN7"/>
<protein>
    <submittedName>
        <fullName evidence="2">Uncharacterized protein</fullName>
    </submittedName>
</protein>
<dbReference type="EMBL" id="DTCK01000048">
    <property type="protein sequence ID" value="HGQ36782.1"/>
    <property type="molecule type" value="Genomic_DNA"/>
</dbReference>
<accession>A0A7C4NMN7</accession>
<gene>
    <name evidence="2" type="ORF">ENU08_07555</name>
    <name evidence="1" type="ORF">ENU41_08950</name>
</gene>
<comment type="caution">
    <text evidence="2">The sequence shown here is derived from an EMBL/GenBank/DDBJ whole genome shotgun (WGS) entry which is preliminary data.</text>
</comment>
<dbReference type="EMBL" id="DTBD01000069">
    <property type="protein sequence ID" value="HGQ65082.1"/>
    <property type="molecule type" value="Genomic_DNA"/>
</dbReference>